<keyword evidence="3" id="KW-1185">Reference proteome</keyword>
<dbReference type="RefSeq" id="WP_307238528.1">
    <property type="nucleotide sequence ID" value="NZ_JAUSQZ010000001.1"/>
</dbReference>
<reference evidence="2 3" key="1">
    <citation type="submission" date="2023-07" db="EMBL/GenBank/DDBJ databases">
        <title>Sequencing the genomes of 1000 actinobacteria strains.</title>
        <authorList>
            <person name="Klenk H.-P."/>
        </authorList>
    </citation>
    <scope>NUCLEOTIDE SEQUENCE [LARGE SCALE GENOMIC DNA]</scope>
    <source>
        <strain evidence="2 3">DSM 44388</strain>
    </source>
</reference>
<feature type="transmembrane region" description="Helical" evidence="1">
    <location>
        <begin position="41"/>
        <end position="59"/>
    </location>
</feature>
<proteinExistence type="predicted"/>
<feature type="transmembrane region" description="Helical" evidence="1">
    <location>
        <begin position="12"/>
        <end position="29"/>
    </location>
</feature>
<evidence type="ECO:0000313" key="2">
    <source>
        <dbReference type="EMBL" id="MDP9825096.1"/>
    </source>
</evidence>
<feature type="transmembrane region" description="Helical" evidence="1">
    <location>
        <begin position="104"/>
        <end position="123"/>
    </location>
</feature>
<keyword evidence="1" id="KW-1133">Transmembrane helix</keyword>
<protein>
    <submittedName>
        <fullName evidence="2">Uncharacterized protein</fullName>
    </submittedName>
</protein>
<dbReference type="EMBL" id="JAUSQZ010000001">
    <property type="protein sequence ID" value="MDP9825096.1"/>
    <property type="molecule type" value="Genomic_DNA"/>
</dbReference>
<feature type="transmembrane region" description="Helical" evidence="1">
    <location>
        <begin position="65"/>
        <end position="84"/>
    </location>
</feature>
<keyword evidence="1" id="KW-0472">Membrane</keyword>
<evidence type="ECO:0000313" key="3">
    <source>
        <dbReference type="Proteomes" id="UP001235712"/>
    </source>
</evidence>
<gene>
    <name evidence="2" type="ORF">J2S57_000845</name>
</gene>
<dbReference type="Proteomes" id="UP001235712">
    <property type="component" value="Unassembled WGS sequence"/>
</dbReference>
<accession>A0ABT9NXE1</accession>
<organism evidence="2 3">
    <name type="scientific">Kineosporia succinea</name>
    <dbReference type="NCBI Taxonomy" id="84632"/>
    <lineage>
        <taxon>Bacteria</taxon>
        <taxon>Bacillati</taxon>
        <taxon>Actinomycetota</taxon>
        <taxon>Actinomycetes</taxon>
        <taxon>Kineosporiales</taxon>
        <taxon>Kineosporiaceae</taxon>
        <taxon>Kineosporia</taxon>
    </lineage>
</organism>
<comment type="caution">
    <text evidence="2">The sequence shown here is derived from an EMBL/GenBank/DDBJ whole genome shotgun (WGS) entry which is preliminary data.</text>
</comment>
<keyword evidence="1" id="KW-0812">Transmembrane</keyword>
<sequence length="126" mass="13504">MIALLLDLSNILGGLLIALPLLFMLPRGGDEAGRWISRLDPFAWIVGVVALVTGGYYLIVHLTSGPHLFHFEVVAIAVGVILLWDRLTGRPPLRRTEGDVQGAALILAIFGVIAVLVGIQGLFTPN</sequence>
<evidence type="ECO:0000256" key="1">
    <source>
        <dbReference type="SAM" id="Phobius"/>
    </source>
</evidence>
<name>A0ABT9NXE1_9ACTN</name>